<evidence type="ECO:0000313" key="2">
    <source>
        <dbReference type="Proteomes" id="UP000248480"/>
    </source>
</evidence>
<evidence type="ECO:0000313" key="3">
    <source>
        <dbReference type="RefSeq" id="XP_023596107.1"/>
    </source>
</evidence>
<feature type="region of interest" description="Disordered" evidence="1">
    <location>
        <begin position="559"/>
        <end position="587"/>
    </location>
</feature>
<dbReference type="RefSeq" id="XP_023596107.1">
    <property type="nucleotide sequence ID" value="XM_023740339.1"/>
</dbReference>
<feature type="compositionally biased region" description="Basic and acidic residues" evidence="1">
    <location>
        <begin position="559"/>
        <end position="577"/>
    </location>
</feature>
<dbReference type="GeneID" id="111818982"/>
<dbReference type="GO" id="GO:0000122">
    <property type="term" value="P:negative regulation of transcription by RNA polymerase II"/>
    <property type="evidence" value="ECO:0007669"/>
    <property type="project" value="TreeGrafter"/>
</dbReference>
<dbReference type="PANTHER" id="PTHR13308:SF23">
    <property type="entry name" value="NEDD4-BINDING PROTEIN 2-LIKE 2"/>
    <property type="match status" value="1"/>
</dbReference>
<sequence length="653" mass="73855">MLERYEYQMSISIVMNSVEPSHKSTQRPPPPQWRQRESDLKETGHGPRRLKQKRNRKRNKTRTNYSEITAKAAWDTLGYLAPGAQEPSPSEEEDLEETRREPRCSLTGGLGNKLRGFVNGSKEESWKNIHPEESFPSVTSVVELYNTPKDYPPEDGDKLLLSLSSIPNGSSVACQAVTRNLSCVTRGDCSGMKVEKQTENMHAMALDVQDRFAEVSHSLMQKRETGHKSLLCRQHRSKTSRQVLIEERGVNTPQTNNWAFFSTSLSDEELQLGSVGQPWFGSWPEGPHTFICEQRPKKGRWRRQACPDGEGGLVTLISTSEGASGPGSSPELLIEKKLLIEDENLPSSTENIDSFIETNIFRSHLPGPDSPRSALVPTKSKRRQIRAFNLAPNFDLQGQAKNVKEREKGVQLTESHGLKLIWEAEEDRLSEINNEKEKKENRVPSDHHPLCFYRGIMKNPPLDIGGQLYPRFLSFIRLGSSVYFYKSLIPSLRLQYASSFWKVSFMSTTPFLTSGSQTRVDSKRDDMGLVSPEILCHQPLKVPSDLRFLNESVGEKLKREEEARPLKSSQTEDKQDFTRTSCTPPGLPLSQEFASQLVRLFGSPGVPMESLLPEDYVVPLDWKTLKGIYLQWKTSIEVCVKHSFQQRPSPTGP</sequence>
<proteinExistence type="predicted"/>
<name>A0A2Y9RNN3_TRIMA</name>
<dbReference type="GO" id="GO:0003714">
    <property type="term" value="F:transcription corepressor activity"/>
    <property type="evidence" value="ECO:0007669"/>
    <property type="project" value="TreeGrafter"/>
</dbReference>
<accession>A0A2Y9RNN3</accession>
<protein>
    <submittedName>
        <fullName evidence="3">Uncharacterized protein LOC111818982 isoform X1</fullName>
    </submittedName>
</protein>
<feature type="region of interest" description="Disordered" evidence="1">
    <location>
        <begin position="79"/>
        <end position="108"/>
    </location>
</feature>
<dbReference type="AlphaFoldDB" id="A0A2Y9RNN3"/>
<feature type="compositionally biased region" description="Basic and acidic residues" evidence="1">
    <location>
        <begin position="34"/>
        <end position="45"/>
    </location>
</feature>
<organism evidence="2 3">
    <name type="scientific">Trichechus manatus latirostris</name>
    <name type="common">Florida manatee</name>
    <dbReference type="NCBI Taxonomy" id="127582"/>
    <lineage>
        <taxon>Eukaryota</taxon>
        <taxon>Metazoa</taxon>
        <taxon>Chordata</taxon>
        <taxon>Craniata</taxon>
        <taxon>Vertebrata</taxon>
        <taxon>Euteleostomi</taxon>
        <taxon>Mammalia</taxon>
        <taxon>Eutheria</taxon>
        <taxon>Afrotheria</taxon>
        <taxon>Sirenia</taxon>
        <taxon>Trichechidae</taxon>
        <taxon>Trichechus</taxon>
    </lineage>
</organism>
<keyword evidence="2" id="KW-1185">Reference proteome</keyword>
<dbReference type="Proteomes" id="UP000248480">
    <property type="component" value="Unplaced"/>
</dbReference>
<feature type="compositionally biased region" description="Basic residues" evidence="1">
    <location>
        <begin position="46"/>
        <end position="61"/>
    </location>
</feature>
<dbReference type="InParanoid" id="A0A2Y9RNN3"/>
<reference evidence="3" key="1">
    <citation type="submission" date="2025-08" db="UniProtKB">
        <authorList>
            <consortium name="RefSeq"/>
        </authorList>
    </citation>
    <scope>IDENTIFICATION</scope>
</reference>
<dbReference type="GO" id="GO:0005634">
    <property type="term" value="C:nucleus"/>
    <property type="evidence" value="ECO:0007669"/>
    <property type="project" value="TreeGrafter"/>
</dbReference>
<dbReference type="STRING" id="127582.A0A2Y9RNN3"/>
<gene>
    <name evidence="3" type="primary">LOC111818982</name>
</gene>
<evidence type="ECO:0000256" key="1">
    <source>
        <dbReference type="SAM" id="MobiDB-lite"/>
    </source>
</evidence>
<dbReference type="PANTHER" id="PTHR13308">
    <property type="entry name" value="NEDD4-BINDING PROTEIN 2-LIKE 1"/>
    <property type="match status" value="1"/>
</dbReference>
<dbReference type="KEGG" id="tmu:111818982"/>
<dbReference type="InterPro" id="IPR026302">
    <property type="entry name" value="NEDD4-bd_p2"/>
</dbReference>
<feature type="region of interest" description="Disordered" evidence="1">
    <location>
        <begin position="16"/>
        <end position="67"/>
    </location>
</feature>